<gene>
    <name evidence="2" type="ORF">CY34DRAFT_527904</name>
</gene>
<evidence type="ECO:0000313" key="3">
    <source>
        <dbReference type="Proteomes" id="UP000054485"/>
    </source>
</evidence>
<reference evidence="3" key="2">
    <citation type="submission" date="2015-01" db="EMBL/GenBank/DDBJ databases">
        <title>Evolutionary Origins and Diversification of the Mycorrhizal Mutualists.</title>
        <authorList>
            <consortium name="DOE Joint Genome Institute"/>
            <consortium name="Mycorrhizal Genomics Consortium"/>
            <person name="Kohler A."/>
            <person name="Kuo A."/>
            <person name="Nagy L.G."/>
            <person name="Floudas D."/>
            <person name="Copeland A."/>
            <person name="Barry K.W."/>
            <person name="Cichocki N."/>
            <person name="Veneault-Fourrey C."/>
            <person name="LaButti K."/>
            <person name="Lindquist E.A."/>
            <person name="Lipzen A."/>
            <person name="Lundell T."/>
            <person name="Morin E."/>
            <person name="Murat C."/>
            <person name="Riley R."/>
            <person name="Ohm R."/>
            <person name="Sun H."/>
            <person name="Tunlid A."/>
            <person name="Henrissat B."/>
            <person name="Grigoriev I.V."/>
            <person name="Hibbett D.S."/>
            <person name="Martin F."/>
        </authorList>
    </citation>
    <scope>NUCLEOTIDE SEQUENCE [LARGE SCALE GENOMIC DNA]</scope>
    <source>
        <strain evidence="3">UH-Slu-Lm8-n1</strain>
    </source>
</reference>
<feature type="compositionally biased region" description="Polar residues" evidence="1">
    <location>
        <begin position="236"/>
        <end position="251"/>
    </location>
</feature>
<proteinExistence type="predicted"/>
<reference evidence="2 3" key="1">
    <citation type="submission" date="2014-04" db="EMBL/GenBank/DDBJ databases">
        <authorList>
            <consortium name="DOE Joint Genome Institute"/>
            <person name="Kuo A."/>
            <person name="Ruytinx J."/>
            <person name="Rineau F."/>
            <person name="Colpaert J."/>
            <person name="Kohler A."/>
            <person name="Nagy L.G."/>
            <person name="Floudas D."/>
            <person name="Copeland A."/>
            <person name="Barry K.W."/>
            <person name="Cichocki N."/>
            <person name="Veneault-Fourrey C."/>
            <person name="LaButti K."/>
            <person name="Lindquist E.A."/>
            <person name="Lipzen A."/>
            <person name="Lundell T."/>
            <person name="Morin E."/>
            <person name="Murat C."/>
            <person name="Sun H."/>
            <person name="Tunlid A."/>
            <person name="Henrissat B."/>
            <person name="Grigoriev I.V."/>
            <person name="Hibbett D.S."/>
            <person name="Martin F."/>
            <person name="Nordberg H.P."/>
            <person name="Cantor M.N."/>
            <person name="Hua S.X."/>
        </authorList>
    </citation>
    <scope>NUCLEOTIDE SEQUENCE [LARGE SCALE GENOMIC DNA]</scope>
    <source>
        <strain evidence="2 3">UH-Slu-Lm8-n1</strain>
    </source>
</reference>
<dbReference type="AlphaFoldDB" id="A0A0D0ADV2"/>
<dbReference type="InParanoid" id="A0A0D0ADV2"/>
<dbReference type="EMBL" id="KN835538">
    <property type="protein sequence ID" value="KIK36324.1"/>
    <property type="molecule type" value="Genomic_DNA"/>
</dbReference>
<dbReference type="HOGENOM" id="CLU_847798_0_0_1"/>
<sequence length="328" mass="35771">MATENALSLDDNAKSPGANEADRRHEWDSLLINFFKPDENRVDVLLERQLNLARNMSADDSSCATSTMAILKYHSLCIGQFMSIAASPDSGNVKEAEVAYKQANAFYSYRCDANMGQSNARTHSYKDPVTAKCDAILIVPFSGGATAMLQGISSSKEQEDLLKPFLLIQDPKPEELDASTGETSRQIEKTVGHSRKTKSNKSLQVPNNDSAHAQESRKYEYDLKGHFLTSYPDGKPTTQKNDTKPSKNTSGTDIQIPVLVAEYKKTSTSGISTAMNQMRIYQVSAVTFLSALGITGQPVFGLVANGTLGGITMAWKSDDVCAASIYHF</sequence>
<evidence type="ECO:0000256" key="1">
    <source>
        <dbReference type="SAM" id="MobiDB-lite"/>
    </source>
</evidence>
<dbReference type="OrthoDB" id="3270428at2759"/>
<keyword evidence="3" id="KW-1185">Reference proteome</keyword>
<organism evidence="2 3">
    <name type="scientific">Suillus luteus UH-Slu-Lm8-n1</name>
    <dbReference type="NCBI Taxonomy" id="930992"/>
    <lineage>
        <taxon>Eukaryota</taxon>
        <taxon>Fungi</taxon>
        <taxon>Dikarya</taxon>
        <taxon>Basidiomycota</taxon>
        <taxon>Agaricomycotina</taxon>
        <taxon>Agaricomycetes</taxon>
        <taxon>Agaricomycetidae</taxon>
        <taxon>Boletales</taxon>
        <taxon>Suillineae</taxon>
        <taxon>Suillaceae</taxon>
        <taxon>Suillus</taxon>
    </lineage>
</organism>
<dbReference type="Proteomes" id="UP000054485">
    <property type="component" value="Unassembled WGS sequence"/>
</dbReference>
<accession>A0A0D0ADV2</accession>
<feature type="region of interest" description="Disordered" evidence="1">
    <location>
        <begin position="229"/>
        <end position="251"/>
    </location>
</feature>
<feature type="compositionally biased region" description="Polar residues" evidence="1">
    <location>
        <begin position="200"/>
        <end position="211"/>
    </location>
</feature>
<evidence type="ECO:0000313" key="2">
    <source>
        <dbReference type="EMBL" id="KIK36324.1"/>
    </source>
</evidence>
<protein>
    <submittedName>
        <fullName evidence="2">Uncharacterized protein</fullName>
    </submittedName>
</protein>
<feature type="region of interest" description="Disordered" evidence="1">
    <location>
        <begin position="172"/>
        <end position="216"/>
    </location>
</feature>
<name>A0A0D0ADV2_9AGAM</name>
<feature type="region of interest" description="Disordered" evidence="1">
    <location>
        <begin position="1"/>
        <end position="22"/>
    </location>
</feature>